<dbReference type="EMBL" id="KZ308335">
    <property type="protein sequence ID" value="KAG8227724.1"/>
    <property type="molecule type" value="Genomic_DNA"/>
</dbReference>
<dbReference type="InterPro" id="IPR012934">
    <property type="entry name" value="Znf_AD"/>
</dbReference>
<evidence type="ECO:0000256" key="6">
    <source>
        <dbReference type="SAM" id="MobiDB-lite"/>
    </source>
</evidence>
<evidence type="ECO:0000256" key="2">
    <source>
        <dbReference type="ARBA" id="ARBA00022737"/>
    </source>
</evidence>
<accession>A0A8K0K3M7</accession>
<keyword evidence="4" id="KW-0862">Zinc</keyword>
<feature type="region of interest" description="Disordered" evidence="6">
    <location>
        <begin position="88"/>
        <end position="122"/>
    </location>
</feature>
<dbReference type="OrthoDB" id="8113227at2759"/>
<keyword evidence="2" id="KW-0677">Repeat</keyword>
<comment type="caution">
    <text evidence="8">The sequence shown here is derived from an EMBL/GenBank/DDBJ whole genome shotgun (WGS) entry which is preliminary data.</text>
</comment>
<evidence type="ECO:0000259" key="7">
    <source>
        <dbReference type="PROSITE" id="PS50157"/>
    </source>
</evidence>
<dbReference type="PANTHER" id="PTHR14196">
    <property type="entry name" value="ODD-SKIPPED - RELATED"/>
    <property type="match status" value="1"/>
</dbReference>
<evidence type="ECO:0000313" key="9">
    <source>
        <dbReference type="Proteomes" id="UP000792457"/>
    </source>
</evidence>
<keyword evidence="3 5" id="KW-0863">Zinc-finger</keyword>
<dbReference type="InterPro" id="IPR036236">
    <property type="entry name" value="Znf_C2H2_sf"/>
</dbReference>
<dbReference type="GO" id="GO:0000977">
    <property type="term" value="F:RNA polymerase II transcription regulatory region sequence-specific DNA binding"/>
    <property type="evidence" value="ECO:0007669"/>
    <property type="project" value="TreeGrafter"/>
</dbReference>
<gene>
    <name evidence="8" type="ORF">J437_LFUL008006</name>
</gene>
<organism evidence="8 9">
    <name type="scientific">Ladona fulva</name>
    <name type="common">Scarce chaser dragonfly</name>
    <name type="synonym">Libellula fulva</name>
    <dbReference type="NCBI Taxonomy" id="123851"/>
    <lineage>
        <taxon>Eukaryota</taxon>
        <taxon>Metazoa</taxon>
        <taxon>Ecdysozoa</taxon>
        <taxon>Arthropoda</taxon>
        <taxon>Hexapoda</taxon>
        <taxon>Insecta</taxon>
        <taxon>Pterygota</taxon>
        <taxon>Palaeoptera</taxon>
        <taxon>Odonata</taxon>
        <taxon>Epiprocta</taxon>
        <taxon>Anisoptera</taxon>
        <taxon>Libelluloidea</taxon>
        <taxon>Libellulidae</taxon>
        <taxon>Ladona</taxon>
    </lineage>
</organism>
<dbReference type="Gene3D" id="3.30.160.60">
    <property type="entry name" value="Classic Zinc Finger"/>
    <property type="match status" value="2"/>
</dbReference>
<dbReference type="GO" id="GO:0000981">
    <property type="term" value="F:DNA-binding transcription factor activity, RNA polymerase II-specific"/>
    <property type="evidence" value="ECO:0007669"/>
    <property type="project" value="TreeGrafter"/>
</dbReference>
<protein>
    <recommendedName>
        <fullName evidence="7">C2H2-type domain-containing protein</fullName>
    </recommendedName>
</protein>
<evidence type="ECO:0000256" key="4">
    <source>
        <dbReference type="ARBA" id="ARBA00022833"/>
    </source>
</evidence>
<proteinExistence type="predicted"/>
<reference evidence="8" key="1">
    <citation type="submission" date="2013-04" db="EMBL/GenBank/DDBJ databases">
        <authorList>
            <person name="Qu J."/>
            <person name="Murali S.C."/>
            <person name="Bandaranaike D."/>
            <person name="Bellair M."/>
            <person name="Blankenburg K."/>
            <person name="Chao H."/>
            <person name="Dinh H."/>
            <person name="Doddapaneni H."/>
            <person name="Downs B."/>
            <person name="Dugan-Rocha S."/>
            <person name="Elkadiri S."/>
            <person name="Gnanaolivu R.D."/>
            <person name="Hernandez B."/>
            <person name="Javaid M."/>
            <person name="Jayaseelan J.C."/>
            <person name="Lee S."/>
            <person name="Li M."/>
            <person name="Ming W."/>
            <person name="Munidasa M."/>
            <person name="Muniz J."/>
            <person name="Nguyen L."/>
            <person name="Ongeri F."/>
            <person name="Osuji N."/>
            <person name="Pu L.-L."/>
            <person name="Puazo M."/>
            <person name="Qu C."/>
            <person name="Quiroz J."/>
            <person name="Raj R."/>
            <person name="Weissenberger G."/>
            <person name="Xin Y."/>
            <person name="Zou X."/>
            <person name="Han Y."/>
            <person name="Richards S."/>
            <person name="Worley K."/>
            <person name="Muzny D."/>
            <person name="Gibbs R."/>
        </authorList>
    </citation>
    <scope>NUCLEOTIDE SEQUENCE</scope>
    <source>
        <strain evidence="8">Sampled in the wild</strain>
    </source>
</reference>
<dbReference type="Gene3D" id="3.40.1800.20">
    <property type="match status" value="1"/>
</dbReference>
<dbReference type="SUPFAM" id="SSF57667">
    <property type="entry name" value="beta-beta-alpha zinc fingers"/>
    <property type="match status" value="1"/>
</dbReference>
<dbReference type="InterPro" id="IPR013087">
    <property type="entry name" value="Znf_C2H2_type"/>
</dbReference>
<feature type="compositionally biased region" description="Basic and acidic residues" evidence="6">
    <location>
        <begin position="88"/>
        <end position="97"/>
    </location>
</feature>
<feature type="region of interest" description="Disordered" evidence="6">
    <location>
        <begin position="187"/>
        <end position="212"/>
    </location>
</feature>
<feature type="compositionally biased region" description="Polar residues" evidence="6">
    <location>
        <begin position="273"/>
        <end position="282"/>
    </location>
</feature>
<dbReference type="PANTHER" id="PTHR14196:SF12">
    <property type="entry name" value="ZINC FINGER PROTEIN 208-LIKE"/>
    <property type="match status" value="1"/>
</dbReference>
<keyword evidence="9" id="KW-1185">Reference proteome</keyword>
<dbReference type="GO" id="GO:0008270">
    <property type="term" value="F:zinc ion binding"/>
    <property type="evidence" value="ECO:0007669"/>
    <property type="project" value="UniProtKB-KW"/>
</dbReference>
<dbReference type="InterPro" id="IPR050717">
    <property type="entry name" value="C2H2-ZF_Transcription_Reg"/>
</dbReference>
<feature type="domain" description="C2H2-type" evidence="7">
    <location>
        <begin position="217"/>
        <end position="244"/>
    </location>
</feature>
<dbReference type="FunFam" id="3.30.160.60:FF:000290">
    <property type="entry name" value="Zinc finger protein 697 isoform X1"/>
    <property type="match status" value="1"/>
</dbReference>
<dbReference type="SUPFAM" id="SSF57716">
    <property type="entry name" value="Glucocorticoid receptor-like (DNA-binding domain)"/>
    <property type="match status" value="1"/>
</dbReference>
<dbReference type="SMART" id="SM00355">
    <property type="entry name" value="ZnF_C2H2"/>
    <property type="match status" value="2"/>
</dbReference>
<evidence type="ECO:0000256" key="1">
    <source>
        <dbReference type="ARBA" id="ARBA00022723"/>
    </source>
</evidence>
<dbReference type="SMART" id="SM00868">
    <property type="entry name" value="zf-AD"/>
    <property type="match status" value="1"/>
</dbReference>
<reference evidence="8" key="2">
    <citation type="submission" date="2017-10" db="EMBL/GenBank/DDBJ databases">
        <title>Ladona fulva Genome sequencing and assembly.</title>
        <authorList>
            <person name="Murali S."/>
            <person name="Richards S."/>
            <person name="Bandaranaike D."/>
            <person name="Bellair M."/>
            <person name="Blankenburg K."/>
            <person name="Chao H."/>
            <person name="Dinh H."/>
            <person name="Doddapaneni H."/>
            <person name="Dugan-Rocha S."/>
            <person name="Elkadiri S."/>
            <person name="Gnanaolivu R."/>
            <person name="Hernandez B."/>
            <person name="Skinner E."/>
            <person name="Javaid M."/>
            <person name="Lee S."/>
            <person name="Li M."/>
            <person name="Ming W."/>
            <person name="Munidasa M."/>
            <person name="Muniz J."/>
            <person name="Nguyen L."/>
            <person name="Hughes D."/>
            <person name="Osuji N."/>
            <person name="Pu L.-L."/>
            <person name="Puazo M."/>
            <person name="Qu C."/>
            <person name="Quiroz J."/>
            <person name="Raj R."/>
            <person name="Weissenberger G."/>
            <person name="Xin Y."/>
            <person name="Zou X."/>
            <person name="Han Y."/>
            <person name="Worley K."/>
            <person name="Muzny D."/>
            <person name="Gibbs R."/>
        </authorList>
    </citation>
    <scope>NUCLEOTIDE SEQUENCE</scope>
    <source>
        <strain evidence="8">Sampled in the wild</strain>
    </source>
</reference>
<dbReference type="GO" id="GO:0005634">
    <property type="term" value="C:nucleus"/>
    <property type="evidence" value="ECO:0007669"/>
    <property type="project" value="InterPro"/>
</dbReference>
<evidence type="ECO:0000313" key="8">
    <source>
        <dbReference type="EMBL" id="KAG8227724.1"/>
    </source>
</evidence>
<dbReference type="Proteomes" id="UP000792457">
    <property type="component" value="Unassembled WGS sequence"/>
</dbReference>
<dbReference type="PROSITE" id="PS50157">
    <property type="entry name" value="ZINC_FINGER_C2H2_2"/>
    <property type="match status" value="2"/>
</dbReference>
<feature type="compositionally biased region" description="Basic and acidic residues" evidence="6">
    <location>
        <begin position="261"/>
        <end position="272"/>
    </location>
</feature>
<name>A0A8K0K3M7_LADFU</name>
<dbReference type="Pfam" id="PF00096">
    <property type="entry name" value="zf-C2H2"/>
    <property type="match status" value="2"/>
</dbReference>
<evidence type="ECO:0000256" key="5">
    <source>
        <dbReference type="PROSITE-ProRule" id="PRU00042"/>
    </source>
</evidence>
<dbReference type="PROSITE" id="PS00028">
    <property type="entry name" value="ZINC_FINGER_C2H2_1"/>
    <property type="match status" value="2"/>
</dbReference>
<dbReference type="AlphaFoldDB" id="A0A8K0K3M7"/>
<feature type="domain" description="C2H2-type" evidence="7">
    <location>
        <begin position="245"/>
        <end position="272"/>
    </location>
</feature>
<evidence type="ECO:0000256" key="3">
    <source>
        <dbReference type="ARBA" id="ARBA00022771"/>
    </source>
</evidence>
<sequence>MKAVLPVLVVEAMEAKLVLGYEFCLCEVSTNDSLSHLICHRCLYKVDEFYQFKISCLKSNAVLTETKKLLPQTIDNASNTSWEENCVDRKSSVKTEMETSVNSSSVDGEENPEERQDPEISQPCLAPSNLVVALLEDEENAGPGAQAPFQQGEMEGNPWFDRSNSGLEKPFQVQNLTISTLKAFNFRDTNPPYRSRTPKKRKTGENSDRNNSVVKKYPCDHCHMSFNFRSNLLRHERVHSGERPFKCTICSKSFSQNEHLVRHDRVHSKEKQALQSLQAQES</sequence>
<feature type="region of interest" description="Disordered" evidence="6">
    <location>
        <begin position="261"/>
        <end position="282"/>
    </location>
</feature>
<dbReference type="FunFam" id="3.30.160.60:FF:000100">
    <property type="entry name" value="Zinc finger 45-like"/>
    <property type="match status" value="1"/>
</dbReference>
<keyword evidence="1" id="KW-0479">Metal-binding</keyword>